<comment type="caution">
    <text evidence="1">The sequence shown here is derived from an EMBL/GenBank/DDBJ whole genome shotgun (WGS) entry which is preliminary data.</text>
</comment>
<reference evidence="1" key="1">
    <citation type="journal article" date="2018" name="Genome Biol.">
        <title>SKESA: strategic k-mer extension for scrupulous assemblies.</title>
        <authorList>
            <person name="Souvorov A."/>
            <person name="Agarwala R."/>
            <person name="Lipman D.J."/>
        </authorList>
    </citation>
    <scope>NUCLEOTIDE SEQUENCE</scope>
    <source>
        <strain evidence="1">MA.CK_00/00002125</strain>
    </source>
</reference>
<protein>
    <submittedName>
        <fullName evidence="1">Uncharacterized protein</fullName>
    </submittedName>
</protein>
<accession>A0A756I1W8</accession>
<dbReference type="AlphaFoldDB" id="A0A756I1W8"/>
<evidence type="ECO:0000313" key="1">
    <source>
        <dbReference type="EMBL" id="HAG0015867.1"/>
    </source>
</evidence>
<dbReference type="EMBL" id="DAAWYJ010000013">
    <property type="protein sequence ID" value="HAG0015867.1"/>
    <property type="molecule type" value="Genomic_DNA"/>
</dbReference>
<proteinExistence type="predicted"/>
<sequence>MPLLEQLAGWFYVGVDWLRVCMACPVCVPDGDGADNWSGVTEHLRALPGMDDVGGPVERIFCFSRRAAGKPVRDVGLCLRYRRLTGEMTVPVARWYGMAAWDELYTQAVFRRLQSLACGSARGEPLRTPPESYPRIRCRYFRLSVRPIQGRGGESGGMR</sequence>
<reference evidence="1" key="2">
    <citation type="submission" date="2020-02" db="EMBL/GenBank/DDBJ databases">
        <authorList>
            <consortium name="NCBI Pathogen Detection Project"/>
        </authorList>
    </citation>
    <scope>NUCLEOTIDE SEQUENCE</scope>
    <source>
        <strain evidence="1">MA.CK_00/00002125</strain>
    </source>
</reference>
<name>A0A756I1W8_SALER</name>
<organism evidence="1">
    <name type="scientific">Salmonella enterica</name>
    <name type="common">Salmonella choleraesuis</name>
    <dbReference type="NCBI Taxonomy" id="28901"/>
    <lineage>
        <taxon>Bacteria</taxon>
        <taxon>Pseudomonadati</taxon>
        <taxon>Pseudomonadota</taxon>
        <taxon>Gammaproteobacteria</taxon>
        <taxon>Enterobacterales</taxon>
        <taxon>Enterobacteriaceae</taxon>
        <taxon>Salmonella</taxon>
    </lineage>
</organism>
<gene>
    <name evidence="1" type="ORF">G8O67_003171</name>
</gene>